<feature type="domain" description="Bacterial bifunctional deaminase-reductase C-terminal" evidence="1">
    <location>
        <begin position="51"/>
        <end position="185"/>
    </location>
</feature>
<dbReference type="PANTHER" id="PTHR38011:SF2">
    <property type="entry name" value="BIFUNCTIONAL DEAMINASE-REDUCTASE DOMAIN PROTEIN"/>
    <property type="match status" value="1"/>
</dbReference>
<proteinExistence type="predicted"/>
<gene>
    <name evidence="2" type="ORF">BJ988_003805</name>
</gene>
<dbReference type="InterPro" id="IPR024072">
    <property type="entry name" value="DHFR-like_dom_sf"/>
</dbReference>
<dbReference type="AlphaFoldDB" id="A0A7Z0DPB5"/>
<keyword evidence="3" id="KW-1185">Reference proteome</keyword>
<protein>
    <submittedName>
        <fullName evidence="2">Dihydrofolate reductase</fullName>
    </submittedName>
</protein>
<dbReference type="Proteomes" id="UP000564496">
    <property type="component" value="Unassembled WGS sequence"/>
</dbReference>
<name>A0A7Z0DPB5_9ACTN</name>
<evidence type="ECO:0000313" key="2">
    <source>
        <dbReference type="EMBL" id="NYI79157.1"/>
    </source>
</evidence>
<dbReference type="InterPro" id="IPR050765">
    <property type="entry name" value="Riboflavin_Biosynth_HTPR"/>
</dbReference>
<accession>A0A7Z0DPB5</accession>
<dbReference type="Gene3D" id="3.40.430.10">
    <property type="entry name" value="Dihydrofolate Reductase, subunit A"/>
    <property type="match status" value="1"/>
</dbReference>
<dbReference type="PANTHER" id="PTHR38011">
    <property type="entry name" value="DIHYDROFOLATE REDUCTASE FAMILY PROTEIN (AFU_ORTHOLOGUE AFUA_8G06820)"/>
    <property type="match status" value="1"/>
</dbReference>
<reference evidence="2 3" key="1">
    <citation type="submission" date="2020-07" db="EMBL/GenBank/DDBJ databases">
        <title>Sequencing the genomes of 1000 actinobacteria strains.</title>
        <authorList>
            <person name="Klenk H.-P."/>
        </authorList>
    </citation>
    <scope>NUCLEOTIDE SEQUENCE [LARGE SCALE GENOMIC DNA]</scope>
    <source>
        <strain evidence="2 3">DSM 26487</strain>
    </source>
</reference>
<dbReference type="EMBL" id="JACBZR010000001">
    <property type="protein sequence ID" value="NYI79157.1"/>
    <property type="molecule type" value="Genomic_DNA"/>
</dbReference>
<dbReference type="GO" id="GO:0008703">
    <property type="term" value="F:5-amino-6-(5-phosphoribosylamino)uracil reductase activity"/>
    <property type="evidence" value="ECO:0007669"/>
    <property type="project" value="InterPro"/>
</dbReference>
<evidence type="ECO:0000313" key="3">
    <source>
        <dbReference type="Proteomes" id="UP000564496"/>
    </source>
</evidence>
<dbReference type="InterPro" id="IPR002734">
    <property type="entry name" value="RibDG_C"/>
</dbReference>
<organism evidence="2 3">
    <name type="scientific">Nocardioides panzhihuensis</name>
    <dbReference type="NCBI Taxonomy" id="860243"/>
    <lineage>
        <taxon>Bacteria</taxon>
        <taxon>Bacillati</taxon>
        <taxon>Actinomycetota</taxon>
        <taxon>Actinomycetes</taxon>
        <taxon>Propionibacteriales</taxon>
        <taxon>Nocardioidaceae</taxon>
        <taxon>Nocardioides</taxon>
    </lineage>
</organism>
<dbReference type="RefSeq" id="WP_179659498.1">
    <property type="nucleotide sequence ID" value="NZ_JACBZR010000001.1"/>
</dbReference>
<dbReference type="GO" id="GO:0009231">
    <property type="term" value="P:riboflavin biosynthetic process"/>
    <property type="evidence" value="ECO:0007669"/>
    <property type="project" value="InterPro"/>
</dbReference>
<dbReference type="Pfam" id="PF01872">
    <property type="entry name" value="RibD_C"/>
    <property type="match status" value="1"/>
</dbReference>
<evidence type="ECO:0000259" key="1">
    <source>
        <dbReference type="Pfam" id="PF01872"/>
    </source>
</evidence>
<comment type="caution">
    <text evidence="2">The sequence shown here is derived from an EMBL/GenBank/DDBJ whole genome shotgun (WGS) entry which is preliminary data.</text>
</comment>
<dbReference type="SUPFAM" id="SSF53597">
    <property type="entry name" value="Dihydrofolate reductase-like"/>
    <property type="match status" value="1"/>
</dbReference>
<sequence>MRRLAIVEFLSVDGVMQGLGSPDEDRDGGFEHGGWGMPYGAAVGEVLSPDVGAQTSAYVLGRRTYEKMAAFWSTQPDTDPMAASLNSTPKYIATRTLGDLTWSGASVLEGDVIEAVAGLKAEGSGTIVSLGSGDLVRQLMSAGLVDELRLFVHPLLLGTGKRLFGELPSPCSLHLQDVTSTSLGTVALTYAVS</sequence>